<dbReference type="OrthoDB" id="2519291at2759"/>
<dbReference type="VEuPathDB" id="FungiDB:BO71DRAFT_401733"/>
<evidence type="ECO:0000313" key="5">
    <source>
        <dbReference type="Proteomes" id="UP000247810"/>
    </source>
</evidence>
<name>A0A319D1X5_9EURO</name>
<dbReference type="Gene3D" id="3.30.70.100">
    <property type="match status" value="1"/>
</dbReference>
<dbReference type="GO" id="GO:0016491">
    <property type="term" value="F:oxidoreductase activity"/>
    <property type="evidence" value="ECO:0007669"/>
    <property type="project" value="InterPro"/>
</dbReference>
<dbReference type="SUPFAM" id="SSF54909">
    <property type="entry name" value="Dimeric alpha+beta barrel"/>
    <property type="match status" value="1"/>
</dbReference>
<evidence type="ECO:0000259" key="3">
    <source>
        <dbReference type="Pfam" id="PF07110"/>
    </source>
</evidence>
<dbReference type="STRING" id="1448320.A0A319D1X5"/>
<keyword evidence="5" id="KW-1185">Reference proteome</keyword>
<evidence type="ECO:0000256" key="2">
    <source>
        <dbReference type="SAM" id="MobiDB-lite"/>
    </source>
</evidence>
<dbReference type="InterPro" id="IPR009799">
    <property type="entry name" value="EthD_dom"/>
</dbReference>
<accession>A0A319D1X5</accession>
<organism evidence="4 5">
    <name type="scientific">Aspergillus ellipticus CBS 707.79</name>
    <dbReference type="NCBI Taxonomy" id="1448320"/>
    <lineage>
        <taxon>Eukaryota</taxon>
        <taxon>Fungi</taxon>
        <taxon>Dikarya</taxon>
        <taxon>Ascomycota</taxon>
        <taxon>Pezizomycotina</taxon>
        <taxon>Eurotiomycetes</taxon>
        <taxon>Eurotiomycetidae</taxon>
        <taxon>Eurotiales</taxon>
        <taxon>Aspergillaceae</taxon>
        <taxon>Aspergillus</taxon>
        <taxon>Aspergillus subgen. Circumdati</taxon>
    </lineage>
</organism>
<evidence type="ECO:0000256" key="1">
    <source>
        <dbReference type="ARBA" id="ARBA00005986"/>
    </source>
</evidence>
<evidence type="ECO:0000313" key="4">
    <source>
        <dbReference type="EMBL" id="PYH91041.1"/>
    </source>
</evidence>
<dbReference type="Proteomes" id="UP000247810">
    <property type="component" value="Unassembled WGS sequence"/>
</dbReference>
<feature type="compositionally biased region" description="Low complexity" evidence="2">
    <location>
        <begin position="55"/>
        <end position="74"/>
    </location>
</feature>
<feature type="domain" description="EthD" evidence="3">
    <location>
        <begin position="12"/>
        <end position="134"/>
    </location>
</feature>
<reference evidence="4 5" key="1">
    <citation type="submission" date="2018-02" db="EMBL/GenBank/DDBJ databases">
        <title>The genomes of Aspergillus section Nigri reveals drivers in fungal speciation.</title>
        <authorList>
            <consortium name="DOE Joint Genome Institute"/>
            <person name="Vesth T.C."/>
            <person name="Nybo J."/>
            <person name="Theobald S."/>
            <person name="Brandl J."/>
            <person name="Frisvad J.C."/>
            <person name="Nielsen K.F."/>
            <person name="Lyhne E.K."/>
            <person name="Kogle M.E."/>
            <person name="Kuo A."/>
            <person name="Riley R."/>
            <person name="Clum A."/>
            <person name="Nolan M."/>
            <person name="Lipzen A."/>
            <person name="Salamov A."/>
            <person name="Henrissat B."/>
            <person name="Wiebenga A."/>
            <person name="De vries R.P."/>
            <person name="Grigoriev I.V."/>
            <person name="Mortensen U.H."/>
            <person name="Andersen M.R."/>
            <person name="Baker S.E."/>
        </authorList>
    </citation>
    <scope>NUCLEOTIDE SEQUENCE [LARGE SCALE GENOMIC DNA]</scope>
    <source>
        <strain evidence="4 5">CBS 707.79</strain>
    </source>
</reference>
<comment type="similarity">
    <text evidence="1">Belongs to the tpcK family.</text>
</comment>
<feature type="region of interest" description="Disordered" evidence="2">
    <location>
        <begin position="52"/>
        <end position="79"/>
    </location>
</feature>
<sequence>MPFTTIVFLQRKPDLTPEDFKDYYENHHMPLAQDLAGASFPTLHKRYYLVRSPDDSTSTDTAASTSTSASTDASTKTKPKNYIPHVLAGQPDDFPWDVCVEMTFEDMQHLADFRARLDAQAERVAEDERRFMDRKRVFVAEVEGPFVSARAAL</sequence>
<proteinExistence type="inferred from homology"/>
<dbReference type="Pfam" id="PF07110">
    <property type="entry name" value="EthD"/>
    <property type="match status" value="1"/>
</dbReference>
<dbReference type="InterPro" id="IPR011008">
    <property type="entry name" value="Dimeric_a/b-barrel"/>
</dbReference>
<protein>
    <recommendedName>
        <fullName evidence="3">EthD domain-containing protein</fullName>
    </recommendedName>
</protein>
<dbReference type="EMBL" id="KZ825959">
    <property type="protein sequence ID" value="PYH91041.1"/>
    <property type="molecule type" value="Genomic_DNA"/>
</dbReference>
<dbReference type="AlphaFoldDB" id="A0A319D1X5"/>
<gene>
    <name evidence="4" type="ORF">BO71DRAFT_401733</name>
</gene>